<organism evidence="1 2">
    <name type="scientific">Pyropia yezoensis</name>
    <name type="common">Susabi-nori</name>
    <name type="synonym">Porphyra yezoensis</name>
    <dbReference type="NCBI Taxonomy" id="2788"/>
    <lineage>
        <taxon>Eukaryota</taxon>
        <taxon>Rhodophyta</taxon>
        <taxon>Bangiophyceae</taxon>
        <taxon>Bangiales</taxon>
        <taxon>Bangiaceae</taxon>
        <taxon>Pyropia</taxon>
    </lineage>
</organism>
<accession>A0ACC3BJW9</accession>
<gene>
    <name evidence="1" type="ORF">I4F81_000829</name>
</gene>
<dbReference type="Proteomes" id="UP000798662">
    <property type="component" value="Chromosome 1"/>
</dbReference>
<dbReference type="EMBL" id="CM020618">
    <property type="protein sequence ID" value="KAK1858218.1"/>
    <property type="molecule type" value="Genomic_DNA"/>
</dbReference>
<proteinExistence type="predicted"/>
<keyword evidence="2" id="KW-1185">Reference proteome</keyword>
<sequence length="677" mass="70208">MCFVHARNSARYPPMHGRCECGVWLDAWASFNLLAKRDPASGPLDLPAGHLICRLDMRWRRTRLGRGPGHLGPLSQLRPRSASRPSRHHHSGRLPHPHPLPPPIPTPPPPAHPHPHPQPPHPLMAARLCSLARALPALCPWRRGARTRAPPPPLGELAYPGAPTSPFTPHLAEAVAQPGTPAPWPLPTYRLLPPAGAPAASADAGGGSDTDGAAAAAAAEEVGSLLDAPGARPLYEGALAAMLRSRALDAVLTAAHRQGRIPFYASATGEEGAIIGSAMGMDAADEVYSQYREGGVLLARGVPYGALVDQCVGCGRDAGKGRQMSIHYQSPAHHFHTVSSTVGTQLLHAAGGAYARTLPPNPPPRHVTAAYFGDGGSSTADFAAAANLAATRPSPLLLLCRNNGWAISTPVSSQWACDGVAGRAGGGYGLAAMRVDGGDVMAVIAAVRAARAAALGAAPLPGAGERGEGAAAGTRPTAATARDPADEWAPAAAAATAPPAPRTGGPTPPPRAGGGATAGPSSLSSSPSAPGTTARRTTRPATATRRVWPPPPRRRTPSPACGVRSRRRAGGVAPATRTWTTMRGSSAQRWRRRWRRPRRRRRRPRRASLRTSTMCRRRGWPASGGSCSATCGGTRPPTRGCRSSRVVEAGRDEGVGGGGAGEGARRPGGTEKCEPRL</sequence>
<evidence type="ECO:0000313" key="2">
    <source>
        <dbReference type="Proteomes" id="UP000798662"/>
    </source>
</evidence>
<evidence type="ECO:0000313" key="1">
    <source>
        <dbReference type="EMBL" id="KAK1858218.1"/>
    </source>
</evidence>
<protein>
    <submittedName>
        <fullName evidence="1">Uncharacterized protein</fullName>
    </submittedName>
</protein>
<comment type="caution">
    <text evidence="1">The sequence shown here is derived from an EMBL/GenBank/DDBJ whole genome shotgun (WGS) entry which is preliminary data.</text>
</comment>
<name>A0ACC3BJW9_PYRYE</name>
<reference evidence="1" key="1">
    <citation type="submission" date="2019-11" db="EMBL/GenBank/DDBJ databases">
        <title>Nori genome reveals adaptations in red seaweeds to the harsh intertidal environment.</title>
        <authorList>
            <person name="Wang D."/>
            <person name="Mao Y."/>
        </authorList>
    </citation>
    <scope>NUCLEOTIDE SEQUENCE</scope>
    <source>
        <tissue evidence="1">Gametophyte</tissue>
    </source>
</reference>